<proteinExistence type="inferred from homology"/>
<evidence type="ECO:0000256" key="5">
    <source>
        <dbReference type="ARBA" id="ARBA00023124"/>
    </source>
</evidence>
<dbReference type="GO" id="GO:0016829">
    <property type="term" value="F:lyase activity"/>
    <property type="evidence" value="ECO:0007669"/>
    <property type="project" value="UniProtKB-KW"/>
</dbReference>
<dbReference type="Pfam" id="PF02586">
    <property type="entry name" value="SRAP"/>
    <property type="match status" value="1"/>
</dbReference>
<keyword evidence="2" id="KW-0645">Protease</keyword>
<evidence type="ECO:0000256" key="2">
    <source>
        <dbReference type="ARBA" id="ARBA00022670"/>
    </source>
</evidence>
<keyword evidence="7" id="KW-0456">Lyase</keyword>
<dbReference type="OMA" id="SYNKGPQ"/>
<evidence type="ECO:0000256" key="1">
    <source>
        <dbReference type="ARBA" id="ARBA00008136"/>
    </source>
</evidence>
<evidence type="ECO:0000256" key="7">
    <source>
        <dbReference type="ARBA" id="ARBA00023239"/>
    </source>
</evidence>
<feature type="compositionally biased region" description="Low complexity" evidence="8">
    <location>
        <begin position="34"/>
        <end position="48"/>
    </location>
</feature>
<dbReference type="OrthoDB" id="2111841at2759"/>
<keyword evidence="10" id="KW-1185">Reference proteome</keyword>
<dbReference type="GeneID" id="14494701"/>
<dbReference type="FunCoup" id="I2H021">
    <property type="interactions" value="653"/>
</dbReference>
<keyword evidence="5" id="KW-0190">Covalent protein-DNA linkage</keyword>
<dbReference type="PANTHER" id="PTHR13604">
    <property type="entry name" value="DC12-RELATED"/>
    <property type="match status" value="1"/>
</dbReference>
<evidence type="ECO:0000256" key="3">
    <source>
        <dbReference type="ARBA" id="ARBA00022763"/>
    </source>
</evidence>
<evidence type="ECO:0000313" key="9">
    <source>
        <dbReference type="EMBL" id="CCH59723.1"/>
    </source>
</evidence>
<evidence type="ECO:0000256" key="4">
    <source>
        <dbReference type="ARBA" id="ARBA00022801"/>
    </source>
</evidence>
<dbReference type="InParanoid" id="I2H021"/>
<gene>
    <name evidence="9" type="primary">TBLA0B09080</name>
    <name evidence="9" type="ORF">TBLA_0B09080</name>
</gene>
<keyword evidence="4" id="KW-0378">Hydrolase</keyword>
<evidence type="ECO:0000256" key="8">
    <source>
        <dbReference type="SAM" id="MobiDB-lite"/>
    </source>
</evidence>
<comment type="similarity">
    <text evidence="1">Belongs to the SOS response-associated peptidase family.</text>
</comment>
<accession>I2H021</accession>
<keyword evidence="3" id="KW-0227">DNA damage</keyword>
<dbReference type="eggNOG" id="KOG2618">
    <property type="taxonomic scope" value="Eukaryota"/>
</dbReference>
<keyword evidence="6" id="KW-0238">DNA-binding</keyword>
<sequence>MCGRFALEYSTEELFEQLNTMHIPTQERDSENVSNDTTNISTENNSTSPQITNKSNMQSFANGYTFQPSYNVSPTNMSAVYHHKTVKYMKWGLIPYWSKDPSNFKSYSTFNARVESLLESKMWSQCCKKKRCVIPISGYYEWKTANKTKTPFYITNTGKNLLFLAGMYDYIEDLHLYTFTIVTSKAPKELAWLHERMPVILEPNTEEWNTWLDKKKITWSKGELTECLTARFNENLLECYQVSKDVGKTTNNGSYLIKPILKQDISKFILKQEKKVGKGYNGIKKEMKQEDNNDIPYGYKANNPNIEASCQVPTKQNIKKEVSNGEFEPKYDKKTKKRSILDMLAAQPRKVAKKGN</sequence>
<dbReference type="InterPro" id="IPR003738">
    <property type="entry name" value="SRAP"/>
</dbReference>
<evidence type="ECO:0000256" key="6">
    <source>
        <dbReference type="ARBA" id="ARBA00023125"/>
    </source>
</evidence>
<name>I2H021_HENB6</name>
<dbReference type="GO" id="GO:0106300">
    <property type="term" value="P:protein-DNA covalent cross-linking repair"/>
    <property type="evidence" value="ECO:0007669"/>
    <property type="project" value="InterPro"/>
</dbReference>
<organism evidence="9 10">
    <name type="scientific">Henningerozyma blattae (strain ATCC 34711 / CBS 6284 / DSM 70876 / NBRC 10599 / NRRL Y-10934 / UCD 77-7)</name>
    <name type="common">Yeast</name>
    <name type="synonym">Tetrapisispora blattae</name>
    <dbReference type="NCBI Taxonomy" id="1071380"/>
    <lineage>
        <taxon>Eukaryota</taxon>
        <taxon>Fungi</taxon>
        <taxon>Dikarya</taxon>
        <taxon>Ascomycota</taxon>
        <taxon>Saccharomycotina</taxon>
        <taxon>Saccharomycetes</taxon>
        <taxon>Saccharomycetales</taxon>
        <taxon>Saccharomycetaceae</taxon>
        <taxon>Henningerozyma</taxon>
    </lineage>
</organism>
<dbReference type="PANTHER" id="PTHR13604:SF0">
    <property type="entry name" value="ABASIC SITE PROCESSING PROTEIN HMCES"/>
    <property type="match status" value="1"/>
</dbReference>
<dbReference type="SUPFAM" id="SSF143081">
    <property type="entry name" value="BB1717-like"/>
    <property type="match status" value="1"/>
</dbReference>
<dbReference type="InterPro" id="IPR036590">
    <property type="entry name" value="SRAP-like"/>
</dbReference>
<dbReference type="HOGENOM" id="CLU_035990_0_1_1"/>
<dbReference type="EMBL" id="HE806317">
    <property type="protein sequence ID" value="CCH59723.1"/>
    <property type="molecule type" value="Genomic_DNA"/>
</dbReference>
<reference evidence="9 10" key="1">
    <citation type="journal article" date="2011" name="Proc. Natl. Acad. Sci. U.S.A.">
        <title>Evolutionary erosion of yeast sex chromosomes by mating-type switching accidents.</title>
        <authorList>
            <person name="Gordon J.L."/>
            <person name="Armisen D."/>
            <person name="Proux-Wera E."/>
            <person name="Oheigeartaigh S.S."/>
            <person name="Byrne K.P."/>
            <person name="Wolfe K.H."/>
        </authorList>
    </citation>
    <scope>NUCLEOTIDE SEQUENCE [LARGE SCALE GENOMIC DNA]</scope>
    <source>
        <strain evidence="10">ATCC 34711 / CBS 6284 / DSM 70876 / NBRC 10599 / NRRL Y-10934 / UCD 77-7</strain>
    </source>
</reference>
<dbReference type="GO" id="GO:0003697">
    <property type="term" value="F:single-stranded DNA binding"/>
    <property type="evidence" value="ECO:0007669"/>
    <property type="project" value="InterPro"/>
</dbReference>
<dbReference type="KEGG" id="tbl:TBLA_0B09080"/>
<dbReference type="Proteomes" id="UP000002866">
    <property type="component" value="Chromosome 2"/>
</dbReference>
<dbReference type="GO" id="GO:0006508">
    <property type="term" value="P:proteolysis"/>
    <property type="evidence" value="ECO:0007669"/>
    <property type="project" value="UniProtKB-KW"/>
</dbReference>
<dbReference type="AlphaFoldDB" id="I2H021"/>
<feature type="region of interest" description="Disordered" evidence="8">
    <location>
        <begin position="23"/>
        <end position="52"/>
    </location>
</feature>
<dbReference type="STRING" id="1071380.I2H021"/>
<dbReference type="RefSeq" id="XP_004179242.1">
    <property type="nucleotide sequence ID" value="XM_004179194.1"/>
</dbReference>
<dbReference type="Gene3D" id="3.90.1680.10">
    <property type="entry name" value="SOS response associated peptidase-like"/>
    <property type="match status" value="1"/>
</dbReference>
<dbReference type="GO" id="GO:0008233">
    <property type="term" value="F:peptidase activity"/>
    <property type="evidence" value="ECO:0007669"/>
    <property type="project" value="UniProtKB-KW"/>
</dbReference>
<evidence type="ECO:0000313" key="10">
    <source>
        <dbReference type="Proteomes" id="UP000002866"/>
    </source>
</evidence>
<protein>
    <submittedName>
        <fullName evidence="9">Uncharacterized protein</fullName>
    </submittedName>
</protein>